<evidence type="ECO:0000313" key="4">
    <source>
        <dbReference type="EMBL" id="HIZ41980.1"/>
    </source>
</evidence>
<dbReference type="EMBL" id="DXBP01000034">
    <property type="protein sequence ID" value="HIZ41980.1"/>
    <property type="molecule type" value="Genomic_DNA"/>
</dbReference>
<evidence type="ECO:0000313" key="5">
    <source>
        <dbReference type="Proteomes" id="UP000824048"/>
    </source>
</evidence>
<protein>
    <submittedName>
        <fullName evidence="4">Peptidoglycan DD-metalloendopeptidase family protein</fullName>
    </submittedName>
</protein>
<gene>
    <name evidence="4" type="ORF">H9811_05395</name>
</gene>
<dbReference type="PANTHER" id="PTHR21666">
    <property type="entry name" value="PEPTIDASE-RELATED"/>
    <property type="match status" value="1"/>
</dbReference>
<dbReference type="InterPro" id="IPR011055">
    <property type="entry name" value="Dup_hybrid_motif"/>
</dbReference>
<feature type="compositionally biased region" description="Low complexity" evidence="1">
    <location>
        <begin position="91"/>
        <end position="101"/>
    </location>
</feature>
<feature type="compositionally biased region" description="Acidic residues" evidence="1">
    <location>
        <begin position="255"/>
        <end position="270"/>
    </location>
</feature>
<proteinExistence type="predicted"/>
<feature type="compositionally biased region" description="Low complexity" evidence="1">
    <location>
        <begin position="1"/>
        <end position="18"/>
    </location>
</feature>
<organism evidence="4 5">
    <name type="scientific">Candidatus Gemmiger excrementigallinarum</name>
    <dbReference type="NCBI Taxonomy" id="2838609"/>
    <lineage>
        <taxon>Bacteria</taxon>
        <taxon>Bacillati</taxon>
        <taxon>Bacillota</taxon>
        <taxon>Clostridia</taxon>
        <taxon>Eubacteriales</taxon>
        <taxon>Gemmiger</taxon>
    </lineage>
</organism>
<dbReference type="SUPFAM" id="SSF51261">
    <property type="entry name" value="Duplicated hybrid motif"/>
    <property type="match status" value="1"/>
</dbReference>
<reference evidence="4" key="1">
    <citation type="journal article" date="2021" name="PeerJ">
        <title>Extensive microbial diversity within the chicken gut microbiome revealed by metagenomics and culture.</title>
        <authorList>
            <person name="Gilroy R."/>
            <person name="Ravi A."/>
            <person name="Getino M."/>
            <person name="Pursley I."/>
            <person name="Horton D.L."/>
            <person name="Alikhan N.F."/>
            <person name="Baker D."/>
            <person name="Gharbi K."/>
            <person name="Hall N."/>
            <person name="Watson M."/>
            <person name="Adriaenssens E.M."/>
            <person name="Foster-Nyarko E."/>
            <person name="Jarju S."/>
            <person name="Secka A."/>
            <person name="Antonio M."/>
            <person name="Oren A."/>
            <person name="Chaudhuri R.R."/>
            <person name="La Ragione R."/>
            <person name="Hildebrand F."/>
            <person name="Pallen M.J."/>
        </authorList>
    </citation>
    <scope>NUCLEOTIDE SEQUENCE</scope>
    <source>
        <strain evidence="4">ChiSxjej1B13-11774</strain>
    </source>
</reference>
<feature type="compositionally biased region" description="Basic and acidic residues" evidence="1">
    <location>
        <begin position="138"/>
        <end position="153"/>
    </location>
</feature>
<keyword evidence="2" id="KW-1133">Transmembrane helix</keyword>
<dbReference type="AlphaFoldDB" id="A0A9D2ER66"/>
<dbReference type="Proteomes" id="UP000824048">
    <property type="component" value="Unassembled WGS sequence"/>
</dbReference>
<evidence type="ECO:0000259" key="3">
    <source>
        <dbReference type="Pfam" id="PF01551"/>
    </source>
</evidence>
<dbReference type="GO" id="GO:0004222">
    <property type="term" value="F:metalloendopeptidase activity"/>
    <property type="evidence" value="ECO:0007669"/>
    <property type="project" value="TreeGrafter"/>
</dbReference>
<evidence type="ECO:0000256" key="1">
    <source>
        <dbReference type="SAM" id="MobiDB-lite"/>
    </source>
</evidence>
<dbReference type="Pfam" id="PF01551">
    <property type="entry name" value="Peptidase_M23"/>
    <property type="match status" value="1"/>
</dbReference>
<dbReference type="InterPro" id="IPR050570">
    <property type="entry name" value="Cell_wall_metabolism_enzyme"/>
</dbReference>
<feature type="compositionally biased region" description="Acidic residues" evidence="1">
    <location>
        <begin position="206"/>
        <end position="222"/>
    </location>
</feature>
<feature type="region of interest" description="Disordered" evidence="1">
    <location>
        <begin position="1"/>
        <end position="227"/>
    </location>
</feature>
<keyword evidence="2" id="KW-0812">Transmembrane</keyword>
<feature type="compositionally biased region" description="Low complexity" evidence="1">
    <location>
        <begin position="163"/>
        <end position="179"/>
    </location>
</feature>
<reference evidence="4" key="2">
    <citation type="submission" date="2021-04" db="EMBL/GenBank/DDBJ databases">
        <authorList>
            <person name="Gilroy R."/>
        </authorList>
    </citation>
    <scope>NUCLEOTIDE SEQUENCE</scope>
    <source>
        <strain evidence="4">ChiSxjej1B13-11774</strain>
    </source>
</reference>
<name>A0A9D2ER66_9FIRM</name>
<feature type="compositionally biased region" description="Basic and acidic residues" evidence="1">
    <location>
        <begin position="46"/>
        <end position="63"/>
    </location>
</feature>
<feature type="compositionally biased region" description="Low complexity" evidence="1">
    <location>
        <begin position="122"/>
        <end position="133"/>
    </location>
</feature>
<dbReference type="PANTHER" id="PTHR21666:SF270">
    <property type="entry name" value="MUREIN HYDROLASE ACTIVATOR ENVC"/>
    <property type="match status" value="1"/>
</dbReference>
<accession>A0A9D2ER66</accession>
<comment type="caution">
    <text evidence="4">The sequence shown here is derived from an EMBL/GenBank/DDBJ whole genome shotgun (WGS) entry which is preliminary data.</text>
</comment>
<keyword evidence="2" id="KW-0472">Membrane</keyword>
<feature type="domain" description="M23ase beta-sheet core" evidence="3">
    <location>
        <begin position="613"/>
        <end position="682"/>
    </location>
</feature>
<feature type="compositionally biased region" description="Acidic residues" evidence="1">
    <location>
        <begin position="110"/>
        <end position="121"/>
    </location>
</feature>
<evidence type="ECO:0000256" key="2">
    <source>
        <dbReference type="SAM" id="Phobius"/>
    </source>
</evidence>
<sequence length="709" mass="75584">MKPQPAVQETAVAAPAEETAPKETDAQAAAKAVPDKQEEPSSAVAAEEKKADSEGAPVEEKSSEMALAGPETSEPMTPEEEQTETPEPSEPAESAEPAAEETPTEKEPPAEPEEAPSEPEAPEANAESAAAEPDPAEETEKADQEPEENRDVSEEAAVPGESAVPAEPEQPAAEEPASPDAEKEPEPGEEQAVQPGEPEAETKAEEEPEESSGDEAAETPWEDEQRLSDLTRTVQLSVEQIMSQVSEETAGATEEPAEESSDEEEAEDEPATLQENLRSGLSGMAKWLLLVAFIVLVIAGFGVAWLYRSATPDMLPQITATFAGQTLEPTAYKWKVPVIGNVFKRTYADTLSSTPVELSETVDQASPDFVISPSDYRTEVTVTDAGDNVVFEGDTDTFSTFQFTANGTYTAKLVVHSDASSVPGDTSVTGSETWYFTFTVGVRPSIRLSGTTVDQGSVVAVRVGDTLDGQAPTIQTELQNPGFFKASSGWVCYIPIAWNQAAGTQTLTVTAGGYTETLEFKIRATEWEYKDYSSNSQRMSPYIGQNDIPAEMQKLLAESESEVAWSDGGFVQPFLNTLDVKLAFGTTEYVGRSYSQRSTNNGAGGRTATNLVLDTKSGELLIAPASGTVVLAKDLGGDFGYTLVIDHGAGVKSIFYNLAKVDVKAGDAVKQGQTLATCGKTTVAEMRIGAVPVDPLQIWRGQCDALKNY</sequence>
<dbReference type="CDD" id="cd12797">
    <property type="entry name" value="M23_peptidase"/>
    <property type="match status" value="1"/>
</dbReference>
<dbReference type="Gene3D" id="2.70.70.10">
    <property type="entry name" value="Glucose Permease (Domain IIA)"/>
    <property type="match status" value="1"/>
</dbReference>
<feature type="transmembrane region" description="Helical" evidence="2">
    <location>
        <begin position="287"/>
        <end position="307"/>
    </location>
</feature>
<dbReference type="InterPro" id="IPR016047">
    <property type="entry name" value="M23ase_b-sheet_dom"/>
</dbReference>
<feature type="region of interest" description="Disordered" evidence="1">
    <location>
        <begin position="244"/>
        <end position="272"/>
    </location>
</feature>